<feature type="domain" description="BON" evidence="1">
    <location>
        <begin position="7"/>
        <end position="75"/>
    </location>
</feature>
<dbReference type="AlphaFoldDB" id="X0WUE1"/>
<dbReference type="Pfam" id="PF04972">
    <property type="entry name" value="BON"/>
    <property type="match status" value="1"/>
</dbReference>
<gene>
    <name evidence="2" type="ORF">S01H1_48691</name>
</gene>
<dbReference type="InterPro" id="IPR007055">
    <property type="entry name" value="BON_dom"/>
</dbReference>
<dbReference type="Gene3D" id="3.30.1340.30">
    <property type="match status" value="1"/>
</dbReference>
<dbReference type="PROSITE" id="PS50914">
    <property type="entry name" value="BON"/>
    <property type="match status" value="1"/>
</dbReference>
<comment type="caution">
    <text evidence="2">The sequence shown here is derived from an EMBL/GenBank/DDBJ whole genome shotgun (WGS) entry which is preliminary data.</text>
</comment>
<feature type="non-terminal residue" evidence="2">
    <location>
        <position position="99"/>
    </location>
</feature>
<name>X0WUE1_9ZZZZ</name>
<accession>X0WUE1</accession>
<sequence>MMVATYHDRQLEETILSTFNKARLPDVETLKVLVVEGVVYIDGHVGNYRAKKTITRLAASALGLRKVVNRSRVVPAALVHDEALVERVRGCIQSHPFAQ</sequence>
<reference evidence="2" key="1">
    <citation type="journal article" date="2014" name="Front. Microbiol.">
        <title>High frequency of phylogenetically diverse reductive dehalogenase-homologous genes in deep subseafloor sedimentary metagenomes.</title>
        <authorList>
            <person name="Kawai M."/>
            <person name="Futagami T."/>
            <person name="Toyoda A."/>
            <person name="Takaki Y."/>
            <person name="Nishi S."/>
            <person name="Hori S."/>
            <person name="Arai W."/>
            <person name="Tsubouchi T."/>
            <person name="Morono Y."/>
            <person name="Uchiyama I."/>
            <person name="Ito T."/>
            <person name="Fujiyama A."/>
            <person name="Inagaki F."/>
            <person name="Takami H."/>
        </authorList>
    </citation>
    <scope>NUCLEOTIDE SEQUENCE</scope>
    <source>
        <strain evidence="2">Expedition CK06-06</strain>
    </source>
</reference>
<organism evidence="2">
    <name type="scientific">marine sediment metagenome</name>
    <dbReference type="NCBI Taxonomy" id="412755"/>
    <lineage>
        <taxon>unclassified sequences</taxon>
        <taxon>metagenomes</taxon>
        <taxon>ecological metagenomes</taxon>
    </lineage>
</organism>
<dbReference type="EMBL" id="BARS01031274">
    <property type="protein sequence ID" value="GAG16341.1"/>
    <property type="molecule type" value="Genomic_DNA"/>
</dbReference>
<protein>
    <recommendedName>
        <fullName evidence="1">BON domain-containing protein</fullName>
    </recommendedName>
</protein>
<evidence type="ECO:0000259" key="1">
    <source>
        <dbReference type="PROSITE" id="PS50914"/>
    </source>
</evidence>
<evidence type="ECO:0000313" key="2">
    <source>
        <dbReference type="EMBL" id="GAG16341.1"/>
    </source>
</evidence>
<proteinExistence type="predicted"/>